<reference evidence="3" key="1">
    <citation type="submission" date="2023-07" db="EMBL/GenBank/DDBJ databases">
        <title>Novel species in the genus Lipingzhangella isolated from Sambhar Salt Lake.</title>
        <authorList>
            <person name="Jiya N."/>
            <person name="Kajale S."/>
            <person name="Sharma A."/>
        </authorList>
    </citation>
    <scope>NUCLEOTIDE SEQUENCE [LARGE SCALE GENOMIC DNA]</scope>
    <source>
        <strain evidence="3">LS1_29</strain>
    </source>
</reference>
<protein>
    <submittedName>
        <fullName evidence="2">Uncharacterized protein</fullName>
    </submittedName>
</protein>
<evidence type="ECO:0000313" key="2">
    <source>
        <dbReference type="EMBL" id="MDS1269014.1"/>
    </source>
</evidence>
<feature type="transmembrane region" description="Helical" evidence="1">
    <location>
        <begin position="12"/>
        <end position="32"/>
    </location>
</feature>
<accession>A0ABU2H301</accession>
<organism evidence="2 3">
    <name type="scientific">Lipingzhangella rawalii</name>
    <dbReference type="NCBI Taxonomy" id="2055835"/>
    <lineage>
        <taxon>Bacteria</taxon>
        <taxon>Bacillati</taxon>
        <taxon>Actinomycetota</taxon>
        <taxon>Actinomycetes</taxon>
        <taxon>Streptosporangiales</taxon>
        <taxon>Nocardiopsidaceae</taxon>
        <taxon>Lipingzhangella</taxon>
    </lineage>
</organism>
<keyword evidence="1" id="KW-1133">Transmembrane helix</keyword>
<sequence length="73" mass="7306">MATADRREHIIYYTIYSVVALLGLTLLLVFGGDPPGPAGWLFLGAAAVSALVYSLTGVNVLGRGGSSGGGGAP</sequence>
<proteinExistence type="predicted"/>
<dbReference type="RefSeq" id="WP_310910527.1">
    <property type="nucleotide sequence ID" value="NZ_JAVLVT010000001.1"/>
</dbReference>
<evidence type="ECO:0000256" key="1">
    <source>
        <dbReference type="SAM" id="Phobius"/>
    </source>
</evidence>
<evidence type="ECO:0000313" key="3">
    <source>
        <dbReference type="Proteomes" id="UP001250214"/>
    </source>
</evidence>
<comment type="caution">
    <text evidence="2">The sequence shown here is derived from an EMBL/GenBank/DDBJ whole genome shotgun (WGS) entry which is preliminary data.</text>
</comment>
<keyword evidence="3" id="KW-1185">Reference proteome</keyword>
<gene>
    <name evidence="2" type="ORF">RIF23_01755</name>
</gene>
<dbReference type="EMBL" id="JAVLVT010000001">
    <property type="protein sequence ID" value="MDS1269014.1"/>
    <property type="molecule type" value="Genomic_DNA"/>
</dbReference>
<keyword evidence="1" id="KW-0472">Membrane</keyword>
<dbReference type="Proteomes" id="UP001250214">
    <property type="component" value="Unassembled WGS sequence"/>
</dbReference>
<keyword evidence="1" id="KW-0812">Transmembrane</keyword>
<name>A0ABU2H301_9ACTN</name>
<feature type="transmembrane region" description="Helical" evidence="1">
    <location>
        <begin position="38"/>
        <end position="61"/>
    </location>
</feature>